<protein>
    <submittedName>
        <fullName evidence="2">Uncharacterized protein</fullName>
    </submittedName>
</protein>
<evidence type="ECO:0000256" key="1">
    <source>
        <dbReference type="SAM" id="Phobius"/>
    </source>
</evidence>
<sequence>MVIAFFIPEQHLEDFSQNLLTFVTIVGGFTLLLGIVSIMRANIQVVVKRGKEWGFKLLLILMLLTMSISSFIWGTREGTVYHWMFQNMQAPMMSTMFSLLAFFIASAAYRAFRARTKEATILLVTSVIVMLGRIPLGQFMWDKLPVYTDWIMAYPNLAVQRGIIIGAALGAASMSLRIILGIERTYMGKG</sequence>
<feature type="transmembrane region" description="Helical" evidence="1">
    <location>
        <begin position="119"/>
        <end position="141"/>
    </location>
</feature>
<feature type="transmembrane region" description="Helical" evidence="1">
    <location>
        <begin position="20"/>
        <end position="41"/>
    </location>
</feature>
<keyword evidence="1" id="KW-0812">Transmembrane</keyword>
<name>X1VG56_9ZZZZ</name>
<keyword evidence="1" id="KW-1133">Transmembrane helix</keyword>
<proteinExistence type="predicted"/>
<dbReference type="AlphaFoldDB" id="X1VG56"/>
<feature type="transmembrane region" description="Helical" evidence="1">
    <location>
        <begin position="161"/>
        <end position="180"/>
    </location>
</feature>
<evidence type="ECO:0000313" key="2">
    <source>
        <dbReference type="EMBL" id="GAJ13531.1"/>
    </source>
</evidence>
<feature type="transmembrane region" description="Helical" evidence="1">
    <location>
        <begin position="93"/>
        <end position="112"/>
    </location>
</feature>
<keyword evidence="1" id="KW-0472">Membrane</keyword>
<reference evidence="2" key="1">
    <citation type="journal article" date="2014" name="Front. Microbiol.">
        <title>High frequency of phylogenetically diverse reductive dehalogenase-homologous genes in deep subseafloor sedimentary metagenomes.</title>
        <authorList>
            <person name="Kawai M."/>
            <person name="Futagami T."/>
            <person name="Toyoda A."/>
            <person name="Takaki Y."/>
            <person name="Nishi S."/>
            <person name="Hori S."/>
            <person name="Arai W."/>
            <person name="Tsubouchi T."/>
            <person name="Morono Y."/>
            <person name="Uchiyama I."/>
            <person name="Ito T."/>
            <person name="Fujiyama A."/>
            <person name="Inagaki F."/>
            <person name="Takami H."/>
        </authorList>
    </citation>
    <scope>NUCLEOTIDE SEQUENCE</scope>
    <source>
        <strain evidence="2">Expedition CK06-06</strain>
    </source>
</reference>
<feature type="transmembrane region" description="Helical" evidence="1">
    <location>
        <begin position="53"/>
        <end position="73"/>
    </location>
</feature>
<comment type="caution">
    <text evidence="2">The sequence shown here is derived from an EMBL/GenBank/DDBJ whole genome shotgun (WGS) entry which is preliminary data.</text>
</comment>
<organism evidence="2">
    <name type="scientific">marine sediment metagenome</name>
    <dbReference type="NCBI Taxonomy" id="412755"/>
    <lineage>
        <taxon>unclassified sequences</taxon>
        <taxon>metagenomes</taxon>
        <taxon>ecological metagenomes</taxon>
    </lineage>
</organism>
<gene>
    <name evidence="2" type="ORF">S12H4_44150</name>
</gene>
<dbReference type="EMBL" id="BARW01027175">
    <property type="protein sequence ID" value="GAJ13531.1"/>
    <property type="molecule type" value="Genomic_DNA"/>
</dbReference>
<accession>X1VG56</accession>